<keyword evidence="4 5" id="KW-0067">ATP-binding</keyword>
<keyword evidence="2 5" id="KW-0547">Nucleotide-binding</keyword>
<comment type="function">
    <text evidence="5">Catalyzes the phosphorylation of thiamine to thiamine phosphate.</text>
</comment>
<organism evidence="7 8">
    <name type="scientific">Erwinia tracheiphila</name>
    <dbReference type="NCBI Taxonomy" id="65700"/>
    <lineage>
        <taxon>Bacteria</taxon>
        <taxon>Pseudomonadati</taxon>
        <taxon>Pseudomonadota</taxon>
        <taxon>Gammaproteobacteria</taxon>
        <taxon>Enterobacterales</taxon>
        <taxon>Erwiniaceae</taxon>
        <taxon>Erwinia</taxon>
    </lineage>
</organism>
<dbReference type="STRING" id="65700.SY86_09405"/>
<dbReference type="SUPFAM" id="SSF56112">
    <property type="entry name" value="Protein kinase-like (PK-like)"/>
    <property type="match status" value="1"/>
</dbReference>
<dbReference type="InterPro" id="IPR051678">
    <property type="entry name" value="AGP_Transferase"/>
</dbReference>
<dbReference type="InterPro" id="IPR002575">
    <property type="entry name" value="Aminoglycoside_PTrfase"/>
</dbReference>
<name>A0A0M2K9I6_9GAMM</name>
<keyword evidence="3 5" id="KW-0418">Kinase</keyword>
<comment type="similarity">
    <text evidence="5">Belongs to the thiamine kinase family.</text>
</comment>
<comment type="pathway">
    <text evidence="5">Cofactor biosynthesis; thiamine diphosphate biosynthesis; thiamine phosphate from thiamine: step 1/1.</text>
</comment>
<comment type="caution">
    <text evidence="7">The sequence shown here is derived from an EMBL/GenBank/DDBJ whole genome shotgun (WGS) entry which is preliminary data.</text>
</comment>
<evidence type="ECO:0000259" key="6">
    <source>
        <dbReference type="Pfam" id="PF01636"/>
    </source>
</evidence>
<dbReference type="InterPro" id="IPR011009">
    <property type="entry name" value="Kinase-like_dom_sf"/>
</dbReference>
<dbReference type="GO" id="GO:0005524">
    <property type="term" value="F:ATP binding"/>
    <property type="evidence" value="ECO:0007669"/>
    <property type="project" value="UniProtKB-KW"/>
</dbReference>
<sequence length="282" mass="32792">MVSFSSESSLQRLIARQFPAANAAGSLISLPGLSGNTRKITLENTMLVARYQHPDAFIPGVDRRREYRILRKICHAELSPDVFGYADRWLLLGWQPGQPLSQNEFTQQLRAISACMVSLHRQRLSGYRLQMRKMLERYWQIIHPHRRHCGWLKALRRLQKQGEPEPLRLCLLHMDIHAGNVINDAGDLKLIDWEYAGDGDVALELASVIISNAFSAEQQWTLVSHYAGMQNINPDVLHRQIRRWQPWLRLLVACWYELRWQQSGETLFKQLAGQSWQRMRSE</sequence>
<evidence type="ECO:0000313" key="8">
    <source>
        <dbReference type="Proteomes" id="UP000033924"/>
    </source>
</evidence>
<evidence type="ECO:0000256" key="5">
    <source>
        <dbReference type="HAMAP-Rule" id="MF_01604"/>
    </source>
</evidence>
<dbReference type="Pfam" id="PF01636">
    <property type="entry name" value="APH"/>
    <property type="match status" value="1"/>
</dbReference>
<evidence type="ECO:0000256" key="4">
    <source>
        <dbReference type="ARBA" id="ARBA00022840"/>
    </source>
</evidence>
<dbReference type="GO" id="GO:0009229">
    <property type="term" value="P:thiamine diphosphate biosynthetic process"/>
    <property type="evidence" value="ECO:0007669"/>
    <property type="project" value="UniProtKB-UniRule"/>
</dbReference>
<dbReference type="InterPro" id="IPR014093">
    <property type="entry name" value="Thiamine_kinase"/>
</dbReference>
<dbReference type="GO" id="GO:0019165">
    <property type="term" value="F:thiamine kinase activity"/>
    <property type="evidence" value="ECO:0007669"/>
    <property type="project" value="UniProtKB-UniRule"/>
</dbReference>
<feature type="domain" description="Aminoglycoside phosphotransferase" evidence="6">
    <location>
        <begin position="60"/>
        <end position="219"/>
    </location>
</feature>
<evidence type="ECO:0000256" key="3">
    <source>
        <dbReference type="ARBA" id="ARBA00022777"/>
    </source>
</evidence>
<dbReference type="Proteomes" id="UP000033924">
    <property type="component" value="Unassembled WGS sequence"/>
</dbReference>
<accession>A0A0M2K9I6</accession>
<dbReference type="PANTHER" id="PTHR21310">
    <property type="entry name" value="AMINOGLYCOSIDE PHOSPHOTRANSFERASE-RELATED-RELATED"/>
    <property type="match status" value="1"/>
</dbReference>
<keyword evidence="1 5" id="KW-0808">Transferase</keyword>
<dbReference type="HAMAP" id="MF_01604">
    <property type="entry name" value="Thiamine_kinase"/>
    <property type="match status" value="1"/>
</dbReference>
<dbReference type="EC" id="2.7.1.89" evidence="5"/>
<evidence type="ECO:0000256" key="1">
    <source>
        <dbReference type="ARBA" id="ARBA00022679"/>
    </source>
</evidence>
<protein>
    <recommendedName>
        <fullName evidence="5">Thiamine kinase</fullName>
        <ecNumber evidence="5">2.7.1.89</ecNumber>
    </recommendedName>
</protein>
<proteinExistence type="inferred from homology"/>
<keyword evidence="8" id="KW-1185">Reference proteome</keyword>
<dbReference type="GO" id="GO:0006772">
    <property type="term" value="P:thiamine metabolic process"/>
    <property type="evidence" value="ECO:0007669"/>
    <property type="project" value="InterPro"/>
</dbReference>
<dbReference type="EMBL" id="JXNU01000003">
    <property type="protein sequence ID" value="KKF35594.1"/>
    <property type="molecule type" value="Genomic_DNA"/>
</dbReference>
<gene>
    <name evidence="5" type="primary">thiK</name>
    <name evidence="7" type="ORF">SY86_09405</name>
</gene>
<dbReference type="Gene3D" id="3.90.1200.10">
    <property type="match status" value="1"/>
</dbReference>
<dbReference type="PATRIC" id="fig|65700.7.peg.2375"/>
<reference evidence="7 8" key="1">
    <citation type="submission" date="2015-01" db="EMBL/GenBank/DDBJ databases">
        <title>Erwinia tracheiphila.</title>
        <authorList>
            <person name="Shapiro L.R."/>
        </authorList>
    </citation>
    <scope>NUCLEOTIDE SEQUENCE [LARGE SCALE GENOMIC DNA]</scope>
    <source>
        <strain evidence="7 8">BuffGH</strain>
    </source>
</reference>
<dbReference type="AlphaFoldDB" id="A0A0M2K9I6"/>
<evidence type="ECO:0000256" key="2">
    <source>
        <dbReference type="ARBA" id="ARBA00022741"/>
    </source>
</evidence>
<comment type="catalytic activity">
    <reaction evidence="5">
        <text>thiamine + ATP = thiamine phosphate + ADP + H(+)</text>
        <dbReference type="Rhea" id="RHEA:12012"/>
        <dbReference type="ChEBI" id="CHEBI:15378"/>
        <dbReference type="ChEBI" id="CHEBI:18385"/>
        <dbReference type="ChEBI" id="CHEBI:30616"/>
        <dbReference type="ChEBI" id="CHEBI:37575"/>
        <dbReference type="ChEBI" id="CHEBI:456216"/>
        <dbReference type="EC" id="2.7.1.89"/>
    </reaction>
</comment>
<dbReference type="UniPathway" id="UPA00060">
    <property type="reaction ID" value="UER00596"/>
</dbReference>
<dbReference type="NCBIfam" id="NF007620">
    <property type="entry name" value="PRK10271.1"/>
    <property type="match status" value="1"/>
</dbReference>
<evidence type="ECO:0000313" key="7">
    <source>
        <dbReference type="EMBL" id="KKF35594.1"/>
    </source>
</evidence>